<sequence>GATAEVQPELSRAVAYAAGRYLHVLSPQN</sequence>
<dbReference type="EMBL" id="BLLF01006676">
    <property type="protein sequence ID" value="GFH32464.1"/>
    <property type="molecule type" value="Genomic_DNA"/>
</dbReference>
<dbReference type="Proteomes" id="UP000485058">
    <property type="component" value="Unassembled WGS sequence"/>
</dbReference>
<gene>
    <name evidence="1" type="ORF">HaLaN_31689</name>
</gene>
<keyword evidence="2" id="KW-1185">Reference proteome</keyword>
<evidence type="ECO:0000313" key="1">
    <source>
        <dbReference type="EMBL" id="GFH32464.1"/>
    </source>
</evidence>
<reference evidence="1 2" key="1">
    <citation type="submission" date="2020-02" db="EMBL/GenBank/DDBJ databases">
        <title>Draft genome sequence of Haematococcus lacustris strain NIES-144.</title>
        <authorList>
            <person name="Morimoto D."/>
            <person name="Nakagawa S."/>
            <person name="Yoshida T."/>
            <person name="Sawayama S."/>
        </authorList>
    </citation>
    <scope>NUCLEOTIDE SEQUENCE [LARGE SCALE GENOMIC DNA]</scope>
    <source>
        <strain evidence="1 2">NIES-144</strain>
    </source>
</reference>
<proteinExistence type="predicted"/>
<evidence type="ECO:0000313" key="2">
    <source>
        <dbReference type="Proteomes" id="UP000485058"/>
    </source>
</evidence>
<feature type="non-terminal residue" evidence="1">
    <location>
        <position position="1"/>
    </location>
</feature>
<accession>A0A6A0AKC3</accession>
<organism evidence="1 2">
    <name type="scientific">Haematococcus lacustris</name>
    <name type="common">Green alga</name>
    <name type="synonym">Haematococcus pluvialis</name>
    <dbReference type="NCBI Taxonomy" id="44745"/>
    <lineage>
        <taxon>Eukaryota</taxon>
        <taxon>Viridiplantae</taxon>
        <taxon>Chlorophyta</taxon>
        <taxon>core chlorophytes</taxon>
        <taxon>Chlorophyceae</taxon>
        <taxon>CS clade</taxon>
        <taxon>Chlamydomonadales</taxon>
        <taxon>Haematococcaceae</taxon>
        <taxon>Haematococcus</taxon>
    </lineage>
</organism>
<name>A0A6A0AKC3_HAELA</name>
<protein>
    <submittedName>
        <fullName evidence="1">Uncharacterized protein</fullName>
    </submittedName>
</protein>
<comment type="caution">
    <text evidence="1">The sequence shown here is derived from an EMBL/GenBank/DDBJ whole genome shotgun (WGS) entry which is preliminary data.</text>
</comment>
<dbReference type="AlphaFoldDB" id="A0A6A0AKC3"/>
<feature type="non-terminal residue" evidence="1">
    <location>
        <position position="29"/>
    </location>
</feature>